<comment type="subunit">
    <text evidence="4 5">Part of the 30S ribosomal subunit. Forms a bridge to the 50S subunit in the 70S ribosome, contacting the 23S rRNA.</text>
</comment>
<comment type="caution">
    <text evidence="8">The sequence shown here is derived from an EMBL/GenBank/DDBJ whole genome shotgun (WGS) entry which is preliminary data.</text>
</comment>
<dbReference type="HAMAP" id="MF_01343_B">
    <property type="entry name" value="Ribosomal_uS15_B"/>
    <property type="match status" value="1"/>
</dbReference>
<comment type="function">
    <text evidence="5">Forms an intersubunit bridge (bridge B4) with the 23S rRNA of the 50S subunit in the ribosome.</text>
</comment>
<dbReference type="Gene3D" id="1.10.287.10">
    <property type="entry name" value="S15/NS1, RNA-binding"/>
    <property type="match status" value="1"/>
</dbReference>
<evidence type="ECO:0000313" key="8">
    <source>
        <dbReference type="EMBL" id="GFG76409.1"/>
    </source>
</evidence>
<keyword evidence="9" id="KW-1185">Reference proteome</keyword>
<dbReference type="NCBIfam" id="TIGR00952">
    <property type="entry name" value="S15_bact"/>
    <property type="match status" value="1"/>
</dbReference>
<keyword evidence="1 5" id="KW-0699">rRNA-binding</keyword>
<dbReference type="CDD" id="cd00353">
    <property type="entry name" value="Ribosomal_S15p_S13e"/>
    <property type="match status" value="1"/>
</dbReference>
<evidence type="ECO:0000256" key="7">
    <source>
        <dbReference type="RuleBase" id="RU004524"/>
    </source>
</evidence>
<dbReference type="InterPro" id="IPR000589">
    <property type="entry name" value="Ribosomal_uS15"/>
</dbReference>
<evidence type="ECO:0000256" key="1">
    <source>
        <dbReference type="ARBA" id="ARBA00022730"/>
    </source>
</evidence>
<dbReference type="InterPro" id="IPR009068">
    <property type="entry name" value="uS15_NS1_RNA-bd_sf"/>
</dbReference>
<sequence>MRCCRPANPAAFTTDGPGWFPADAGRIFAGPVARLARDTGRAAVRGGRTEFTTRTKETVVALTAEQKKEILRTYGLHETDTGSPEAQVALLTKRIADLTEHLKVHKHDHHSRRGLLLLVGRRRRLLKYVAQIDVERYRSLIERLGLRR</sequence>
<dbReference type="PROSITE" id="PS00362">
    <property type="entry name" value="RIBOSOMAL_S15"/>
    <property type="match status" value="1"/>
</dbReference>
<comment type="function">
    <text evidence="5 7">One of the primary rRNA binding proteins, it binds directly to 16S rRNA where it helps nucleate assembly of the platform of the 30S subunit by binding and bridging several RNA helices of the 16S rRNA.</text>
</comment>
<evidence type="ECO:0000256" key="2">
    <source>
        <dbReference type="ARBA" id="ARBA00022980"/>
    </source>
</evidence>
<name>A0A7I9Y2V8_9MYCO</name>
<dbReference type="PANTHER" id="PTHR23321">
    <property type="entry name" value="RIBOSOMAL PROTEIN S15, BACTERIAL AND ORGANELLAR"/>
    <property type="match status" value="1"/>
</dbReference>
<comment type="similarity">
    <text evidence="5 6">Belongs to the universal ribosomal protein uS15 family.</text>
</comment>
<dbReference type="PANTHER" id="PTHR23321:SF26">
    <property type="entry name" value="SMALL RIBOSOMAL SUBUNIT PROTEIN US15M"/>
    <property type="match status" value="1"/>
</dbReference>
<evidence type="ECO:0000256" key="5">
    <source>
        <dbReference type="HAMAP-Rule" id="MF_01343"/>
    </source>
</evidence>
<keyword evidence="5 7" id="KW-0694">RNA-binding</keyword>
<dbReference type="GO" id="GO:0022627">
    <property type="term" value="C:cytosolic small ribosomal subunit"/>
    <property type="evidence" value="ECO:0007669"/>
    <property type="project" value="TreeGrafter"/>
</dbReference>
<evidence type="ECO:0000256" key="4">
    <source>
        <dbReference type="ARBA" id="ARBA00064542"/>
    </source>
</evidence>
<dbReference type="FunFam" id="1.10.287.10:FF:000002">
    <property type="entry name" value="30S ribosomal protein S15"/>
    <property type="match status" value="1"/>
</dbReference>
<dbReference type="EMBL" id="BLKW01000004">
    <property type="protein sequence ID" value="GFG76409.1"/>
    <property type="molecule type" value="Genomic_DNA"/>
</dbReference>
<dbReference type="InterPro" id="IPR005290">
    <property type="entry name" value="Ribosomal_uS15_bac-type"/>
</dbReference>
<accession>A0A7I9Y2V8</accession>
<reference evidence="8 9" key="1">
    <citation type="journal article" date="2019" name="Emerg. Microbes Infect.">
        <title>Comprehensive subspecies identification of 175 nontuberculous mycobacteria species based on 7547 genomic profiles.</title>
        <authorList>
            <person name="Matsumoto Y."/>
            <person name="Kinjo T."/>
            <person name="Motooka D."/>
            <person name="Nabeya D."/>
            <person name="Jung N."/>
            <person name="Uechi K."/>
            <person name="Horii T."/>
            <person name="Iida T."/>
            <person name="Fujita J."/>
            <person name="Nakamura S."/>
        </authorList>
    </citation>
    <scope>NUCLEOTIDE SEQUENCE [LARGE SCALE GENOMIC DNA]</scope>
    <source>
        <strain evidence="8 9">JCM 17322</strain>
    </source>
</reference>
<gene>
    <name evidence="5" type="primary">rpsO</name>
    <name evidence="8" type="ORF">MBOT_37740</name>
</gene>
<dbReference type="GO" id="GO:0006412">
    <property type="term" value="P:translation"/>
    <property type="evidence" value="ECO:0007669"/>
    <property type="project" value="UniProtKB-UniRule"/>
</dbReference>
<dbReference type="GO" id="GO:0003735">
    <property type="term" value="F:structural constituent of ribosome"/>
    <property type="evidence" value="ECO:0007669"/>
    <property type="project" value="InterPro"/>
</dbReference>
<protein>
    <recommendedName>
        <fullName evidence="5">Small ribosomal subunit protein uS15</fullName>
    </recommendedName>
</protein>
<keyword evidence="3 5" id="KW-0687">Ribonucleoprotein</keyword>
<dbReference type="Pfam" id="PF00312">
    <property type="entry name" value="Ribosomal_S15"/>
    <property type="match status" value="1"/>
</dbReference>
<dbReference type="GO" id="GO:0019843">
    <property type="term" value="F:rRNA binding"/>
    <property type="evidence" value="ECO:0007669"/>
    <property type="project" value="UniProtKB-UniRule"/>
</dbReference>
<keyword evidence="2 5" id="KW-0689">Ribosomal protein</keyword>
<dbReference type="AlphaFoldDB" id="A0A7I9Y2V8"/>
<proteinExistence type="inferred from homology"/>
<organism evidence="8 9">
    <name type="scientific">Mycobacterium botniense</name>
    <dbReference type="NCBI Taxonomy" id="84962"/>
    <lineage>
        <taxon>Bacteria</taxon>
        <taxon>Bacillati</taxon>
        <taxon>Actinomycetota</taxon>
        <taxon>Actinomycetes</taxon>
        <taxon>Mycobacteriales</taxon>
        <taxon>Mycobacteriaceae</taxon>
        <taxon>Mycobacterium</taxon>
    </lineage>
</organism>
<evidence type="ECO:0000256" key="3">
    <source>
        <dbReference type="ARBA" id="ARBA00023274"/>
    </source>
</evidence>
<dbReference type="Proteomes" id="UP000465361">
    <property type="component" value="Unassembled WGS sequence"/>
</dbReference>
<dbReference type="SMART" id="SM01387">
    <property type="entry name" value="Ribosomal_S15"/>
    <property type="match status" value="1"/>
</dbReference>
<evidence type="ECO:0000256" key="6">
    <source>
        <dbReference type="RuleBase" id="RU003919"/>
    </source>
</evidence>
<evidence type="ECO:0000313" key="9">
    <source>
        <dbReference type="Proteomes" id="UP000465361"/>
    </source>
</evidence>
<dbReference type="SUPFAM" id="SSF47060">
    <property type="entry name" value="S15/NS1 RNA-binding domain"/>
    <property type="match status" value="1"/>
</dbReference>
<dbReference type="Gene3D" id="6.10.250.3130">
    <property type="match status" value="1"/>
</dbReference>